<reference evidence="9 10" key="1">
    <citation type="submission" date="2023-07" db="EMBL/GenBank/DDBJ databases">
        <title>Genomic Encyclopedia of Type Strains, Phase IV (KMG-IV): sequencing the most valuable type-strain genomes for metagenomic binning, comparative biology and taxonomic classification.</title>
        <authorList>
            <person name="Goeker M."/>
        </authorList>
    </citation>
    <scope>NUCLEOTIDE SEQUENCE [LARGE SCALE GENOMIC DNA]</scope>
    <source>
        <strain evidence="9 10">DSM 19092</strain>
    </source>
</reference>
<feature type="transmembrane region" description="Helical" evidence="7">
    <location>
        <begin position="445"/>
        <end position="466"/>
    </location>
</feature>
<feature type="transmembrane region" description="Helical" evidence="7">
    <location>
        <begin position="473"/>
        <end position="495"/>
    </location>
</feature>
<feature type="transmembrane region" description="Helical" evidence="7">
    <location>
        <begin position="244"/>
        <end position="264"/>
    </location>
</feature>
<dbReference type="InterPro" id="IPR003706">
    <property type="entry name" value="CstA_N"/>
</dbReference>
<keyword evidence="6 7" id="KW-0472">Membrane</keyword>
<dbReference type="RefSeq" id="WP_419152312.1">
    <property type="nucleotide sequence ID" value="NZ_JAUSTR010000010.1"/>
</dbReference>
<feature type="transmembrane region" description="Helical" evidence="7">
    <location>
        <begin position="421"/>
        <end position="439"/>
    </location>
</feature>
<gene>
    <name evidence="9" type="ORF">J2S06_002213</name>
</gene>
<feature type="transmembrane region" description="Helical" evidence="7">
    <location>
        <begin position="366"/>
        <end position="391"/>
    </location>
</feature>
<accession>A0ABT9VQ64</accession>
<keyword evidence="10" id="KW-1185">Reference proteome</keyword>
<evidence type="ECO:0000259" key="8">
    <source>
        <dbReference type="Pfam" id="PF02554"/>
    </source>
</evidence>
<feature type="transmembrane region" description="Helical" evidence="7">
    <location>
        <begin position="130"/>
        <end position="151"/>
    </location>
</feature>
<comment type="similarity">
    <text evidence="2">Belongs to the peptide transporter carbon starvation (CstA) (TC 2.A.114) family.</text>
</comment>
<dbReference type="PANTHER" id="PTHR30252">
    <property type="entry name" value="INNER MEMBRANE PEPTIDE TRANSPORTER"/>
    <property type="match status" value="1"/>
</dbReference>
<evidence type="ECO:0000256" key="4">
    <source>
        <dbReference type="ARBA" id="ARBA00022692"/>
    </source>
</evidence>
<feature type="transmembrane region" description="Helical" evidence="7">
    <location>
        <begin position="214"/>
        <end position="235"/>
    </location>
</feature>
<feature type="transmembrane region" description="Helical" evidence="7">
    <location>
        <begin position="185"/>
        <end position="208"/>
    </location>
</feature>
<evidence type="ECO:0000256" key="5">
    <source>
        <dbReference type="ARBA" id="ARBA00022989"/>
    </source>
</evidence>
<feature type="transmembrane region" description="Helical" evidence="7">
    <location>
        <begin position="276"/>
        <end position="296"/>
    </location>
</feature>
<evidence type="ECO:0000256" key="6">
    <source>
        <dbReference type="ARBA" id="ARBA00023136"/>
    </source>
</evidence>
<comment type="caution">
    <text evidence="9">The sequence shown here is derived from an EMBL/GenBank/DDBJ whole genome shotgun (WGS) entry which is preliminary data.</text>
</comment>
<evidence type="ECO:0000256" key="1">
    <source>
        <dbReference type="ARBA" id="ARBA00004651"/>
    </source>
</evidence>
<feature type="transmembrane region" description="Helical" evidence="7">
    <location>
        <begin position="501"/>
        <end position="521"/>
    </location>
</feature>
<dbReference type="EMBL" id="JAUSTR010000010">
    <property type="protein sequence ID" value="MDQ0163135.1"/>
    <property type="molecule type" value="Genomic_DNA"/>
</dbReference>
<feature type="domain" description="CstA N-terminal" evidence="8">
    <location>
        <begin position="351"/>
        <end position="489"/>
    </location>
</feature>
<protein>
    <submittedName>
        <fullName evidence="9">Carbon starvation protein</fullName>
    </submittedName>
</protein>
<feature type="transmembrane region" description="Helical" evidence="7">
    <location>
        <begin position="70"/>
        <end position="90"/>
    </location>
</feature>
<organism evidence="9 10">
    <name type="scientific">Aeribacillus alveayuensis</name>
    <dbReference type="NCBI Taxonomy" id="279215"/>
    <lineage>
        <taxon>Bacteria</taxon>
        <taxon>Bacillati</taxon>
        <taxon>Bacillota</taxon>
        <taxon>Bacilli</taxon>
        <taxon>Bacillales</taxon>
        <taxon>Bacillaceae</taxon>
        <taxon>Aeribacillus</taxon>
    </lineage>
</organism>
<evidence type="ECO:0000256" key="2">
    <source>
        <dbReference type="ARBA" id="ARBA00007755"/>
    </source>
</evidence>
<evidence type="ECO:0000313" key="9">
    <source>
        <dbReference type="EMBL" id="MDQ0163135.1"/>
    </source>
</evidence>
<keyword evidence="4 7" id="KW-0812">Transmembrane</keyword>
<keyword evidence="5 7" id="KW-1133">Transmembrane helix</keyword>
<dbReference type="Proteomes" id="UP001225646">
    <property type="component" value="Unassembled WGS sequence"/>
</dbReference>
<proteinExistence type="inferred from homology"/>
<dbReference type="Pfam" id="PF02554">
    <property type="entry name" value="CstA"/>
    <property type="match status" value="2"/>
</dbReference>
<evidence type="ECO:0000256" key="7">
    <source>
        <dbReference type="SAM" id="Phobius"/>
    </source>
</evidence>
<dbReference type="PANTHER" id="PTHR30252:SF0">
    <property type="entry name" value="PEPTIDE TRANSPORTER CSTA"/>
    <property type="match status" value="1"/>
</dbReference>
<evidence type="ECO:0000313" key="10">
    <source>
        <dbReference type="Proteomes" id="UP001225646"/>
    </source>
</evidence>
<feature type="transmembrane region" description="Helical" evidence="7">
    <location>
        <begin position="157"/>
        <end position="178"/>
    </location>
</feature>
<name>A0ABT9VQ64_9BACI</name>
<feature type="domain" description="CstA N-terminal" evidence="8">
    <location>
        <begin position="4"/>
        <end position="347"/>
    </location>
</feature>
<keyword evidence="3" id="KW-1003">Cell membrane</keyword>
<comment type="subcellular location">
    <subcellularLocation>
        <location evidence="1">Cell membrane</location>
        <topology evidence="1">Multi-pass membrane protein</topology>
    </subcellularLocation>
</comment>
<evidence type="ECO:0000256" key="3">
    <source>
        <dbReference type="ARBA" id="ARBA00022475"/>
    </source>
</evidence>
<dbReference type="InterPro" id="IPR051605">
    <property type="entry name" value="CstA"/>
</dbReference>
<sequence>MNFLVLLLICGMILTIAYFTYGKFIENKLEIDPARKTPAVEMSDGVDYVATKKPVLLGHHFATIAGGGPIVGPITAVVFGWLPAVLWILFGSIFMGGVHDYTSLQASIRHRGQSIGAIIKEYIGRRGQTLFLIFSIATLILIVGVFIILVADTFSAVPEAATASVLFILLAPIFGVMVNQMRINLFVASIFGIIAMFLSIYIGMLFPIQLDSAVWSIILIIYAYVASVLPVWVLLQPRDYLNSFLLYGMIIGATIGVILFAPEIKFPAYVSFYNENLGYLFPILFITIACGALSGFHSLVSSGTTAKQLDNEKSGRFITYGGMLIEAFLAVIAIGSVIYLSQAEFTARLAELKTPVGMFSAGIGEFMSAFGLPIEIGTSFVALTVSAFLLTSLDSATRLGRYAVQEFCEERAPKIAKNAHASTFIIVAFAAILALSGTWSTVWPIFGAANQMLGALALLAVTAWLAKRKTKTTFTAIPMVIMFVITLSALIVIMQQNFIKGNYILVVIAIALFILCIALVIEAWQTFTRTKSTDKTIKA</sequence>
<feature type="transmembrane region" description="Helical" evidence="7">
    <location>
        <begin position="317"/>
        <end position="340"/>
    </location>
</feature>